<evidence type="ECO:0000313" key="4">
    <source>
        <dbReference type="EMBL" id="CAD8833642.1"/>
    </source>
</evidence>
<evidence type="ECO:0000259" key="3">
    <source>
        <dbReference type="SMART" id="SM01047"/>
    </source>
</evidence>
<dbReference type="PANTHER" id="PTHR12695:SF2">
    <property type="entry name" value="GENERAL TRANSCRIPTION FACTOR IIH SUBUNIT 2-RELATED"/>
    <property type="match status" value="1"/>
</dbReference>
<dbReference type="InterPro" id="IPR004595">
    <property type="entry name" value="TFIIH_C1-like_dom"/>
</dbReference>
<dbReference type="InterPro" id="IPR046349">
    <property type="entry name" value="C1-like_sf"/>
</dbReference>
<dbReference type="InterPro" id="IPR012170">
    <property type="entry name" value="TFIIH_SSL1/p44"/>
</dbReference>
<dbReference type="Gene3D" id="3.40.50.410">
    <property type="entry name" value="von Willebrand factor, type A domain"/>
    <property type="match status" value="1"/>
</dbReference>
<keyword evidence="2" id="KW-0862">Zinc</keyword>
<dbReference type="Pfam" id="PF04056">
    <property type="entry name" value="Ssl1"/>
    <property type="match status" value="1"/>
</dbReference>
<dbReference type="InterPro" id="IPR013083">
    <property type="entry name" value="Znf_RING/FYVE/PHD"/>
</dbReference>
<dbReference type="NCBIfam" id="TIGR00622">
    <property type="entry name" value="ssl1"/>
    <property type="match status" value="1"/>
</dbReference>
<sequence>MPLEIDIEEVAEGASANPEDRKTQARALQDLHAKRWESLLEGLSTGAVSKTAGERDAKKLKSALEVPVRRGVIRFLYIVVDMTSATADTDYKPRRFEFLVNAVGRFAQRFLQENPLAEIGVAALRAGICEEVVPMSTNSDEVRNRILSAAEAGPKGSMSLVNALLRVQHGLEQAPSYGMREALLFTASLSSCDPPQTSLDEVLEALDRQRVRISVISVSPEFFVLRDVCRRTNGTFQVALDADHFEELWHGHLAPPPCTTEPKLIRMGFPRQSIEGAAPSVCACHMKRHHRLFVCPQCHSRVCQVPIRCPVCELSLVSAPVIARTFRHILRVPPYESGRGEVCQGCGLADAGNTCSRCRCVFCDACDEFVHDRLQQCPGCLEDLQSELR</sequence>
<dbReference type="Gene3D" id="3.30.40.10">
    <property type="entry name" value="Zinc/RING finger domain, C3HC4 (zinc finger)"/>
    <property type="match status" value="1"/>
</dbReference>
<evidence type="ECO:0000256" key="2">
    <source>
        <dbReference type="ARBA" id="ARBA00022833"/>
    </source>
</evidence>
<protein>
    <recommendedName>
        <fullName evidence="3">TFIIH C1-like domain-containing protein</fullName>
    </recommendedName>
</protein>
<accession>A0A7S1EZJ8</accession>
<proteinExistence type="predicted"/>
<dbReference type="GO" id="GO:0008270">
    <property type="term" value="F:zinc ion binding"/>
    <property type="evidence" value="ECO:0007669"/>
    <property type="project" value="InterPro"/>
</dbReference>
<dbReference type="GO" id="GO:0006357">
    <property type="term" value="P:regulation of transcription by RNA polymerase II"/>
    <property type="evidence" value="ECO:0007669"/>
    <property type="project" value="TreeGrafter"/>
</dbReference>
<dbReference type="GO" id="GO:0006351">
    <property type="term" value="P:DNA-templated transcription"/>
    <property type="evidence" value="ECO:0007669"/>
    <property type="project" value="InterPro"/>
</dbReference>
<dbReference type="InterPro" id="IPR007198">
    <property type="entry name" value="Ssl1-like"/>
</dbReference>
<reference evidence="4" key="1">
    <citation type="submission" date="2021-01" db="EMBL/GenBank/DDBJ databases">
        <authorList>
            <person name="Corre E."/>
            <person name="Pelletier E."/>
            <person name="Niang G."/>
            <person name="Scheremetjew M."/>
            <person name="Finn R."/>
            <person name="Kale V."/>
            <person name="Holt S."/>
            <person name="Cochrane G."/>
            <person name="Meng A."/>
            <person name="Brown T."/>
            <person name="Cohen L."/>
        </authorList>
    </citation>
    <scope>NUCLEOTIDE SEQUENCE</scope>
</reference>
<dbReference type="EMBL" id="HBFQ01011399">
    <property type="protein sequence ID" value="CAD8833642.1"/>
    <property type="molecule type" value="Transcribed_RNA"/>
</dbReference>
<dbReference type="GO" id="GO:0000439">
    <property type="term" value="C:transcription factor TFIIH core complex"/>
    <property type="evidence" value="ECO:0007669"/>
    <property type="project" value="InterPro"/>
</dbReference>
<dbReference type="AlphaFoldDB" id="A0A7S1EZJ8"/>
<organism evidence="4">
    <name type="scientific">Noctiluca scintillans</name>
    <name type="common">Sea sparkle</name>
    <name type="synonym">Red tide dinoflagellate</name>
    <dbReference type="NCBI Taxonomy" id="2966"/>
    <lineage>
        <taxon>Eukaryota</taxon>
        <taxon>Sar</taxon>
        <taxon>Alveolata</taxon>
        <taxon>Dinophyceae</taxon>
        <taxon>Noctilucales</taxon>
        <taxon>Noctilucaceae</taxon>
        <taxon>Noctiluca</taxon>
    </lineage>
</organism>
<dbReference type="SMART" id="SM01047">
    <property type="entry name" value="C1_4"/>
    <property type="match status" value="1"/>
</dbReference>
<keyword evidence="1" id="KW-0479">Metal-binding</keyword>
<name>A0A7S1EZJ8_NOCSC</name>
<dbReference type="GO" id="GO:0005675">
    <property type="term" value="C:transcription factor TFIIH holo complex"/>
    <property type="evidence" value="ECO:0007669"/>
    <property type="project" value="TreeGrafter"/>
</dbReference>
<dbReference type="SUPFAM" id="SSF53300">
    <property type="entry name" value="vWA-like"/>
    <property type="match status" value="1"/>
</dbReference>
<dbReference type="SUPFAM" id="SSF57889">
    <property type="entry name" value="Cysteine-rich domain"/>
    <property type="match status" value="1"/>
</dbReference>
<dbReference type="InterPro" id="IPR036465">
    <property type="entry name" value="vWFA_dom_sf"/>
</dbReference>
<feature type="domain" description="TFIIH C1-like" evidence="3">
    <location>
        <begin position="342"/>
        <end position="382"/>
    </location>
</feature>
<dbReference type="PANTHER" id="PTHR12695">
    <property type="entry name" value="GENERAL TRANSCRIPTION FACTOR IIH SUBUNIT 2"/>
    <property type="match status" value="1"/>
</dbReference>
<gene>
    <name evidence="4" type="ORF">NSCI0253_LOCUS7990</name>
</gene>
<evidence type="ECO:0000256" key="1">
    <source>
        <dbReference type="ARBA" id="ARBA00022723"/>
    </source>
</evidence>
<dbReference type="GO" id="GO:0006289">
    <property type="term" value="P:nucleotide-excision repair"/>
    <property type="evidence" value="ECO:0007669"/>
    <property type="project" value="InterPro"/>
</dbReference>